<dbReference type="NCBIfam" id="TIGR02284">
    <property type="entry name" value="PA2169 family four-helix-bundle protein"/>
    <property type="match status" value="1"/>
</dbReference>
<proteinExistence type="predicted"/>
<organism evidence="2 3">
    <name type="scientific">Larkinella bovis</name>
    <dbReference type="NCBI Taxonomy" id="683041"/>
    <lineage>
        <taxon>Bacteria</taxon>
        <taxon>Pseudomonadati</taxon>
        <taxon>Bacteroidota</taxon>
        <taxon>Cytophagia</taxon>
        <taxon>Cytophagales</taxon>
        <taxon>Spirosomataceae</taxon>
        <taxon>Larkinella</taxon>
    </lineage>
</organism>
<dbReference type="PIRSF" id="PIRSF029477">
    <property type="entry name" value="UCP029477"/>
    <property type="match status" value="1"/>
</dbReference>
<gene>
    <name evidence="2" type="ORF">ACFPMF_19865</name>
</gene>
<name>A0ABW0IGE3_9BACT</name>
<dbReference type="InterPro" id="IPR019052">
    <property type="entry name" value="DUF2383"/>
</dbReference>
<evidence type="ECO:0000313" key="2">
    <source>
        <dbReference type="EMBL" id="MFC5411588.1"/>
    </source>
</evidence>
<dbReference type="InterPro" id="IPR009078">
    <property type="entry name" value="Ferritin-like_SF"/>
</dbReference>
<comment type="caution">
    <text evidence="2">The sequence shown here is derived from an EMBL/GenBank/DDBJ whole genome shotgun (WGS) entry which is preliminary data.</text>
</comment>
<accession>A0ABW0IGE3</accession>
<dbReference type="InterPro" id="IPR011971">
    <property type="entry name" value="CHP02284"/>
</dbReference>
<dbReference type="InterPro" id="IPR012347">
    <property type="entry name" value="Ferritin-like"/>
</dbReference>
<dbReference type="InterPro" id="IPR016920">
    <property type="entry name" value="UCP029477"/>
</dbReference>
<dbReference type="EMBL" id="JBHSMA010000007">
    <property type="protein sequence ID" value="MFC5411588.1"/>
    <property type="molecule type" value="Genomic_DNA"/>
</dbReference>
<sequence length="151" mass="16992">MEAGTTNGEILNRLNTLLTRTRDGEWGYQEAAENVKDTELKSLFLTQSRQRGEFAAEIDREIRMLGGDPETTTSLAADLHRAWINIKTTFTGNDDKAVVEECKRGDGQALDDYQEILKNTYLMASTRELLLNQKERIESAHASMGRLAKVV</sequence>
<reference evidence="3" key="1">
    <citation type="journal article" date="2019" name="Int. J. Syst. Evol. Microbiol.">
        <title>The Global Catalogue of Microorganisms (GCM) 10K type strain sequencing project: providing services to taxonomists for standard genome sequencing and annotation.</title>
        <authorList>
            <consortium name="The Broad Institute Genomics Platform"/>
            <consortium name="The Broad Institute Genome Sequencing Center for Infectious Disease"/>
            <person name="Wu L."/>
            <person name="Ma J."/>
        </authorList>
    </citation>
    <scope>NUCLEOTIDE SEQUENCE [LARGE SCALE GENOMIC DNA]</scope>
    <source>
        <strain evidence="3">CCUG 55250</strain>
    </source>
</reference>
<feature type="domain" description="DUF2383" evidence="1">
    <location>
        <begin position="10"/>
        <end position="118"/>
    </location>
</feature>
<dbReference type="Proteomes" id="UP001596106">
    <property type="component" value="Unassembled WGS sequence"/>
</dbReference>
<keyword evidence="3" id="KW-1185">Reference proteome</keyword>
<dbReference type="Gene3D" id="1.20.1260.10">
    <property type="match status" value="1"/>
</dbReference>
<dbReference type="Pfam" id="PF09537">
    <property type="entry name" value="DUF2383"/>
    <property type="match status" value="1"/>
</dbReference>
<evidence type="ECO:0000313" key="3">
    <source>
        <dbReference type="Proteomes" id="UP001596106"/>
    </source>
</evidence>
<dbReference type="RefSeq" id="WP_379848478.1">
    <property type="nucleotide sequence ID" value="NZ_JBHSMA010000007.1"/>
</dbReference>
<evidence type="ECO:0000259" key="1">
    <source>
        <dbReference type="Pfam" id="PF09537"/>
    </source>
</evidence>
<dbReference type="SUPFAM" id="SSF47240">
    <property type="entry name" value="Ferritin-like"/>
    <property type="match status" value="1"/>
</dbReference>
<protein>
    <submittedName>
        <fullName evidence="2">PA2169 family four-helix-bundle protein</fullName>
    </submittedName>
</protein>